<dbReference type="AlphaFoldDB" id="A0A1Z3NBS6"/>
<dbReference type="OrthoDB" id="5288967at2"/>
<evidence type="ECO:0000256" key="2">
    <source>
        <dbReference type="ARBA" id="ARBA00009840"/>
    </source>
</evidence>
<dbReference type="Pfam" id="PF02646">
    <property type="entry name" value="RmuC"/>
    <property type="match status" value="1"/>
</dbReference>
<evidence type="ECO:0000256" key="4">
    <source>
        <dbReference type="ARBA" id="ARBA00023172"/>
    </source>
</evidence>
<dbReference type="Proteomes" id="UP000197003">
    <property type="component" value="Chromosome"/>
</dbReference>
<sequence length="412" mass="46610">MKGVFMNGMTLVAFAAGAVISGLLVYFKLKAQFASEKSQLEADLSTAQMKNDLLSQSLSEQKNLMVETRKQQEELSQRMNTQFEVMAQKIFEEKSAKFTDQNHKNIASVLEPLKERIKDFEKKVEETYSTERSERGVLRGELTKLMELNKVMSAETQNLTKALKGEVKTQGNWGELILENILERSGLRKGEEYVIQGTDMDLRGEDGQILRPDVIVNLPDEKHLIVDSKMTLIAYEQYSSAETTEEQERLGKLHIDSLKKHIDGLSEKKYHAADKLISPDFVILFMPLEPAFALAFKLKPEIFQYAWERNVAIVSPTTLLATLRTVAALWKQDRQEKNALEIAKRGGLLYEKFAGLLKDLQHLGEKLGAAQKAHEDVLKKVSEGRGNLIDQVEDLKRLGAKTEKSLPQLEQA</sequence>
<evidence type="ECO:0000256" key="1">
    <source>
        <dbReference type="ARBA" id="ARBA00003416"/>
    </source>
</evidence>
<keyword evidence="5" id="KW-0472">Membrane</keyword>
<comment type="function">
    <text evidence="1">Involved in DNA recombination.</text>
</comment>
<proteinExistence type="inferred from homology"/>
<keyword evidence="3" id="KW-0175">Coiled coil</keyword>
<dbReference type="PANTHER" id="PTHR30563">
    <property type="entry name" value="DNA RECOMBINATION PROTEIN RMUC"/>
    <property type="match status" value="1"/>
</dbReference>
<evidence type="ECO:0000256" key="3">
    <source>
        <dbReference type="ARBA" id="ARBA00023054"/>
    </source>
</evidence>
<keyword evidence="5" id="KW-1133">Transmembrane helix</keyword>
<name>A0A1Z3NBS6_BDEBC</name>
<keyword evidence="4" id="KW-0233">DNA recombination</keyword>
<feature type="transmembrane region" description="Helical" evidence="5">
    <location>
        <begin position="6"/>
        <end position="27"/>
    </location>
</feature>
<reference evidence="6 7" key="1">
    <citation type="submission" date="2017-04" db="EMBL/GenBank/DDBJ databases">
        <title>Whole genome sequence of Bdellovibrio bacteriovorus strain SSB218315.</title>
        <authorList>
            <person name="Oyedara O."/>
            <person name="Rodriguez-Perez M.A."/>
        </authorList>
    </citation>
    <scope>NUCLEOTIDE SEQUENCE [LARGE SCALE GENOMIC DNA]</scope>
    <source>
        <strain evidence="6 7">SSB218315</strain>
    </source>
</reference>
<dbReference type="PANTHER" id="PTHR30563:SF0">
    <property type="entry name" value="DNA RECOMBINATION PROTEIN RMUC"/>
    <property type="match status" value="1"/>
</dbReference>
<accession>A0A1Z3NBS6</accession>
<dbReference type="EMBL" id="CP020946">
    <property type="protein sequence ID" value="ASD64897.1"/>
    <property type="molecule type" value="Genomic_DNA"/>
</dbReference>
<evidence type="ECO:0000313" key="6">
    <source>
        <dbReference type="EMBL" id="ASD64897.1"/>
    </source>
</evidence>
<evidence type="ECO:0000256" key="5">
    <source>
        <dbReference type="SAM" id="Phobius"/>
    </source>
</evidence>
<dbReference type="InterPro" id="IPR003798">
    <property type="entry name" value="DNA_recombination_RmuC"/>
</dbReference>
<protein>
    <submittedName>
        <fullName evidence="6">Recombinase RmuC</fullName>
    </submittedName>
</protein>
<gene>
    <name evidence="6" type="ORF">B9G79_15650</name>
</gene>
<evidence type="ECO:0000313" key="7">
    <source>
        <dbReference type="Proteomes" id="UP000197003"/>
    </source>
</evidence>
<dbReference type="GO" id="GO:0006310">
    <property type="term" value="P:DNA recombination"/>
    <property type="evidence" value="ECO:0007669"/>
    <property type="project" value="UniProtKB-KW"/>
</dbReference>
<organism evidence="6 7">
    <name type="scientific">Bdellovibrio bacteriovorus</name>
    <dbReference type="NCBI Taxonomy" id="959"/>
    <lineage>
        <taxon>Bacteria</taxon>
        <taxon>Pseudomonadati</taxon>
        <taxon>Bdellovibrionota</taxon>
        <taxon>Bdellovibrionia</taxon>
        <taxon>Bdellovibrionales</taxon>
        <taxon>Pseudobdellovibrionaceae</taxon>
        <taxon>Bdellovibrio</taxon>
    </lineage>
</organism>
<dbReference type="RefSeq" id="WP_088566324.1">
    <property type="nucleotide sequence ID" value="NZ_CP020946.1"/>
</dbReference>
<keyword evidence="5" id="KW-0812">Transmembrane</keyword>
<comment type="similarity">
    <text evidence="2">Belongs to the RmuC family.</text>
</comment>